<keyword evidence="1" id="KW-0812">Transmembrane</keyword>
<sequence length="449" mass="47958">MFLFAFPAGLAAALSPCTIILIPLLVCRFAEKDKKGPWPMIQLAIGFLFAYQLIALFFQQLLSSSFSNGVRLGLGLFFVTLGLQSLIGKTSPMSFPLFKSPFFLGISFAGLVTANPCTMPYFGILLSLFNGFELMFQMFLFSLGMLTPAILFTIFGQALLSAIQSKTSSVFHWLNKILAVVLIVSGAYTCISIHGLSMKDSIATALCLAICFVLLSRTYAETPTLKGIFSQKNGKLMIAGLSLLVLGVAGGCTAFSYMKPTACSKVPGIGEGLPNPLEVHERIDTKAGLAAAAAVSALPASTMSFHALPSTPNDEFSVTFRTDFDSVTLPQSSSDFSSVQFTPLFAPTPTSSEPPFFFRSLFSSLSMSPKKTVASHFPPSTDISSSYSSNPLASVRCQATQPCPGCKYCSGLSLGCLALGVLLIALLSPKKVDLTGIVHDTCTLPKFRK</sequence>
<feature type="transmembrane region" description="Helical" evidence="1">
    <location>
        <begin position="202"/>
        <end position="220"/>
    </location>
</feature>
<feature type="transmembrane region" description="Helical" evidence="1">
    <location>
        <begin position="236"/>
        <end position="258"/>
    </location>
</feature>
<accession>A0ABQ9XX84</accession>
<evidence type="ECO:0000256" key="1">
    <source>
        <dbReference type="SAM" id="Phobius"/>
    </source>
</evidence>
<keyword evidence="1" id="KW-0472">Membrane</keyword>
<feature type="transmembrane region" description="Helical" evidence="1">
    <location>
        <begin position="134"/>
        <end position="156"/>
    </location>
</feature>
<name>A0ABQ9XX84_9EUKA</name>
<feature type="transmembrane region" description="Helical" evidence="1">
    <location>
        <begin position="100"/>
        <end position="122"/>
    </location>
</feature>
<keyword evidence="3" id="KW-1185">Reference proteome</keyword>
<keyword evidence="1" id="KW-1133">Transmembrane helix</keyword>
<feature type="transmembrane region" description="Helical" evidence="1">
    <location>
        <begin position="6"/>
        <end position="26"/>
    </location>
</feature>
<protein>
    <recommendedName>
        <fullName evidence="4">Cytochrome C biogenesis protein transmembrane domain-containing protein</fullName>
    </recommendedName>
</protein>
<evidence type="ECO:0008006" key="4">
    <source>
        <dbReference type="Google" id="ProtNLM"/>
    </source>
</evidence>
<dbReference type="EMBL" id="JARBJD010000059">
    <property type="protein sequence ID" value="KAK2956093.1"/>
    <property type="molecule type" value="Genomic_DNA"/>
</dbReference>
<comment type="caution">
    <text evidence="2">The sequence shown here is derived from an EMBL/GenBank/DDBJ whole genome shotgun (WGS) entry which is preliminary data.</text>
</comment>
<feature type="transmembrane region" description="Helical" evidence="1">
    <location>
        <begin position="38"/>
        <end position="58"/>
    </location>
</feature>
<proteinExistence type="predicted"/>
<evidence type="ECO:0000313" key="3">
    <source>
        <dbReference type="Proteomes" id="UP001281761"/>
    </source>
</evidence>
<feature type="transmembrane region" description="Helical" evidence="1">
    <location>
        <begin position="70"/>
        <end position="88"/>
    </location>
</feature>
<feature type="transmembrane region" description="Helical" evidence="1">
    <location>
        <begin position="410"/>
        <end position="427"/>
    </location>
</feature>
<reference evidence="2 3" key="1">
    <citation type="journal article" date="2022" name="bioRxiv">
        <title>Genomics of Preaxostyla Flagellates Illuminates Evolutionary Transitions and the Path Towards Mitochondrial Loss.</title>
        <authorList>
            <person name="Novak L.V.F."/>
            <person name="Treitli S.C."/>
            <person name="Pyrih J."/>
            <person name="Halakuc P."/>
            <person name="Pipaliya S.V."/>
            <person name="Vacek V."/>
            <person name="Brzon O."/>
            <person name="Soukal P."/>
            <person name="Eme L."/>
            <person name="Dacks J.B."/>
            <person name="Karnkowska A."/>
            <person name="Elias M."/>
            <person name="Hampl V."/>
        </authorList>
    </citation>
    <scope>NUCLEOTIDE SEQUENCE [LARGE SCALE GENOMIC DNA]</scope>
    <source>
        <strain evidence="2">NAU3</strain>
        <tissue evidence="2">Gut</tissue>
    </source>
</reference>
<organism evidence="2 3">
    <name type="scientific">Blattamonas nauphoetae</name>
    <dbReference type="NCBI Taxonomy" id="2049346"/>
    <lineage>
        <taxon>Eukaryota</taxon>
        <taxon>Metamonada</taxon>
        <taxon>Preaxostyla</taxon>
        <taxon>Oxymonadida</taxon>
        <taxon>Blattamonas</taxon>
    </lineage>
</organism>
<feature type="transmembrane region" description="Helical" evidence="1">
    <location>
        <begin position="177"/>
        <end position="196"/>
    </location>
</feature>
<dbReference type="Proteomes" id="UP001281761">
    <property type="component" value="Unassembled WGS sequence"/>
</dbReference>
<gene>
    <name evidence="2" type="ORF">BLNAU_8873</name>
</gene>
<evidence type="ECO:0000313" key="2">
    <source>
        <dbReference type="EMBL" id="KAK2956093.1"/>
    </source>
</evidence>